<sequence length="436" mass="49085">MDVGKISSIISEQEIERLCVQMDQMASLMRYRIKPSAPLCSSSSNETEDQPVIDGIRKELADLQGSMSKLKSQLKPFWHKYPYEEDYVAPEEEKDPKERARKEMEEEQEVFDSYRQGVQSKVNCFGYTTLVSPMHFTHYTPRQIPSDYTTRRITLQIFSFKIANISLDLEWPLLHWPLKVYGVVAARDYVDHRRNVLFHRQRGNFQEITKEVPFLCLTGPSRAISADRPLEFEVQLKLKGGAAESQDSALINSRGHYNGYDTHNGLYTVTFDNCLCTTELSLQKLYRGAVQATFLRVGIAKGSQSPFSYGGRVACSSPPQKDEGPATPTQVVLLDSRDCAGGKMPIGEEDGYLDLSRHVVSVELRTVSEDSEELKETLKVVIEAYSPGGSVQAHVMVRPQYCGISKHKCDLNGSKVKITIAWSPIVSSALTRKVIL</sequence>
<dbReference type="AlphaFoldDB" id="A0A3B6CH73"/>
<dbReference type="OMA" id="INNTGHY"/>
<dbReference type="Proteomes" id="UP000019116">
    <property type="component" value="Chromosome 2B"/>
</dbReference>
<keyword evidence="3" id="KW-1185">Reference proteome</keyword>
<dbReference type="PANTHER" id="PTHR33065">
    <property type="entry name" value="OS07G0486400 PROTEIN"/>
    <property type="match status" value="1"/>
</dbReference>
<dbReference type="STRING" id="4565.A0A3B6CH73"/>
<protein>
    <recommendedName>
        <fullName evidence="1">DUF6598 domain-containing protein</fullName>
    </recommendedName>
</protein>
<dbReference type="Gramene" id="TraesCS2B02G610500.1">
    <property type="protein sequence ID" value="TraesCS2B02G610500.1"/>
    <property type="gene ID" value="TraesCS2B02G610500"/>
</dbReference>
<evidence type="ECO:0000259" key="1">
    <source>
        <dbReference type="Pfam" id="PF20241"/>
    </source>
</evidence>
<proteinExistence type="predicted"/>
<dbReference type="InterPro" id="IPR046533">
    <property type="entry name" value="DUF6598"/>
</dbReference>
<feature type="domain" description="DUF6598" evidence="1">
    <location>
        <begin position="154"/>
        <end position="420"/>
    </location>
</feature>
<dbReference type="Gramene" id="TraesWEE_scaffold_077575_01G000100.1">
    <property type="protein sequence ID" value="TraesWEE_scaffold_077575_01G000100.1"/>
    <property type="gene ID" value="TraesWEE_scaffold_077575_01G000100"/>
</dbReference>
<dbReference type="PANTHER" id="PTHR33065:SF152">
    <property type="entry name" value="GENOME ASSEMBLY, CHROMOSOME: II"/>
    <property type="match status" value="1"/>
</dbReference>
<dbReference type="EnsemblPlants" id="TraesCS2B02G610500.1">
    <property type="protein sequence ID" value="TraesCS2B02G610500.1"/>
    <property type="gene ID" value="TraesCS2B02G610500"/>
</dbReference>
<dbReference type="OrthoDB" id="618512at2759"/>
<dbReference type="Gramene" id="TraesCS2B03G1528100.1">
    <property type="protein sequence ID" value="TraesCS2B03G1528100.1.CDS"/>
    <property type="gene ID" value="TraesCS2B03G1528100"/>
</dbReference>
<name>A0A3B6CH73_WHEAT</name>
<organism evidence="2">
    <name type="scientific">Triticum aestivum</name>
    <name type="common">Wheat</name>
    <dbReference type="NCBI Taxonomy" id="4565"/>
    <lineage>
        <taxon>Eukaryota</taxon>
        <taxon>Viridiplantae</taxon>
        <taxon>Streptophyta</taxon>
        <taxon>Embryophyta</taxon>
        <taxon>Tracheophyta</taxon>
        <taxon>Spermatophyta</taxon>
        <taxon>Magnoliopsida</taxon>
        <taxon>Liliopsida</taxon>
        <taxon>Poales</taxon>
        <taxon>Poaceae</taxon>
        <taxon>BOP clade</taxon>
        <taxon>Pooideae</taxon>
        <taxon>Triticodae</taxon>
        <taxon>Triticeae</taxon>
        <taxon>Triticinae</taxon>
        <taxon>Triticum</taxon>
    </lineage>
</organism>
<reference evidence="2" key="1">
    <citation type="submission" date="2018-08" db="EMBL/GenBank/DDBJ databases">
        <authorList>
            <person name="Rossello M."/>
        </authorList>
    </citation>
    <scope>NUCLEOTIDE SEQUENCE [LARGE SCALE GENOMIC DNA]</scope>
    <source>
        <strain evidence="2">cv. Chinese Spring</strain>
    </source>
</reference>
<dbReference type="Pfam" id="PF20241">
    <property type="entry name" value="DUF6598"/>
    <property type="match status" value="1"/>
</dbReference>
<evidence type="ECO:0000313" key="3">
    <source>
        <dbReference type="Proteomes" id="UP000019116"/>
    </source>
</evidence>
<reference evidence="2" key="2">
    <citation type="submission" date="2018-10" db="UniProtKB">
        <authorList>
            <consortium name="EnsemblPlants"/>
        </authorList>
    </citation>
    <scope>IDENTIFICATION</scope>
</reference>
<accession>A0A3B6CH73</accession>
<evidence type="ECO:0000313" key="2">
    <source>
        <dbReference type="EnsemblPlants" id="TraesCS2B02G610500.1"/>
    </source>
</evidence>